<accession>A0AAP0BQS8</accession>
<evidence type="ECO:0000313" key="2">
    <source>
        <dbReference type="EMBL" id="KAK8947121.1"/>
    </source>
</evidence>
<organism evidence="2 3">
    <name type="scientific">Platanthera zijinensis</name>
    <dbReference type="NCBI Taxonomy" id="2320716"/>
    <lineage>
        <taxon>Eukaryota</taxon>
        <taxon>Viridiplantae</taxon>
        <taxon>Streptophyta</taxon>
        <taxon>Embryophyta</taxon>
        <taxon>Tracheophyta</taxon>
        <taxon>Spermatophyta</taxon>
        <taxon>Magnoliopsida</taxon>
        <taxon>Liliopsida</taxon>
        <taxon>Asparagales</taxon>
        <taxon>Orchidaceae</taxon>
        <taxon>Orchidoideae</taxon>
        <taxon>Orchideae</taxon>
        <taxon>Orchidinae</taxon>
        <taxon>Platanthera</taxon>
    </lineage>
</organism>
<reference evidence="2 3" key="1">
    <citation type="journal article" date="2022" name="Nat. Plants">
        <title>Genomes of leafy and leafless Platanthera orchids illuminate the evolution of mycoheterotrophy.</title>
        <authorList>
            <person name="Li M.H."/>
            <person name="Liu K.W."/>
            <person name="Li Z."/>
            <person name="Lu H.C."/>
            <person name="Ye Q.L."/>
            <person name="Zhang D."/>
            <person name="Wang J.Y."/>
            <person name="Li Y.F."/>
            <person name="Zhong Z.M."/>
            <person name="Liu X."/>
            <person name="Yu X."/>
            <person name="Liu D.K."/>
            <person name="Tu X.D."/>
            <person name="Liu B."/>
            <person name="Hao Y."/>
            <person name="Liao X.Y."/>
            <person name="Jiang Y.T."/>
            <person name="Sun W.H."/>
            <person name="Chen J."/>
            <person name="Chen Y.Q."/>
            <person name="Ai Y."/>
            <person name="Zhai J.W."/>
            <person name="Wu S.S."/>
            <person name="Zhou Z."/>
            <person name="Hsiao Y.Y."/>
            <person name="Wu W.L."/>
            <person name="Chen Y.Y."/>
            <person name="Lin Y.F."/>
            <person name="Hsu J.L."/>
            <person name="Li C.Y."/>
            <person name="Wang Z.W."/>
            <person name="Zhao X."/>
            <person name="Zhong W.Y."/>
            <person name="Ma X.K."/>
            <person name="Ma L."/>
            <person name="Huang J."/>
            <person name="Chen G.Z."/>
            <person name="Huang M.Z."/>
            <person name="Huang L."/>
            <person name="Peng D.H."/>
            <person name="Luo Y.B."/>
            <person name="Zou S.Q."/>
            <person name="Chen S.P."/>
            <person name="Lan S."/>
            <person name="Tsai W.C."/>
            <person name="Van de Peer Y."/>
            <person name="Liu Z.J."/>
        </authorList>
    </citation>
    <scope>NUCLEOTIDE SEQUENCE [LARGE SCALE GENOMIC DNA]</scope>
    <source>
        <strain evidence="2">Lor287</strain>
    </source>
</reference>
<dbReference type="Proteomes" id="UP001418222">
    <property type="component" value="Unassembled WGS sequence"/>
</dbReference>
<dbReference type="EMBL" id="JBBWWQ010000005">
    <property type="protein sequence ID" value="KAK8947121.1"/>
    <property type="molecule type" value="Genomic_DNA"/>
</dbReference>
<protein>
    <submittedName>
        <fullName evidence="2">Uncharacterized protein</fullName>
    </submittedName>
</protein>
<gene>
    <name evidence="2" type="ORF">KSP39_PZI007173</name>
</gene>
<proteinExistence type="predicted"/>
<name>A0AAP0BQS8_9ASPA</name>
<dbReference type="AlphaFoldDB" id="A0AAP0BQS8"/>
<comment type="caution">
    <text evidence="2">The sequence shown here is derived from an EMBL/GenBank/DDBJ whole genome shotgun (WGS) entry which is preliminary data.</text>
</comment>
<sequence length="100" mass="11170">MAEHQLLRRIGRTKAAHILNSPTISSHHAGTNLERSGSKSRVGKDSSVGVMRSTDWVMGGKSSFKYYKVLLMMVLGVVQEKKTGRKSSRSILYGKFYCIH</sequence>
<keyword evidence="3" id="KW-1185">Reference proteome</keyword>
<evidence type="ECO:0000313" key="3">
    <source>
        <dbReference type="Proteomes" id="UP001418222"/>
    </source>
</evidence>
<evidence type="ECO:0000256" key="1">
    <source>
        <dbReference type="SAM" id="MobiDB-lite"/>
    </source>
</evidence>
<feature type="region of interest" description="Disordered" evidence="1">
    <location>
        <begin position="21"/>
        <end position="46"/>
    </location>
</feature>
<feature type="compositionally biased region" description="Polar residues" evidence="1">
    <location>
        <begin position="21"/>
        <end position="35"/>
    </location>
</feature>